<protein>
    <submittedName>
        <fullName evidence="2">Uncharacterized protein</fullName>
    </submittedName>
</protein>
<reference evidence="2" key="2">
    <citation type="submission" date="2016-02" db="EMBL/GenBank/DDBJ databases">
        <authorList>
            <person name="Alioto T."/>
            <person name="Alioto T."/>
        </authorList>
    </citation>
    <scope>NUCLEOTIDE SEQUENCE</scope>
</reference>
<dbReference type="EMBL" id="KQ998120">
    <property type="protein sequence ID" value="KZV43391.1"/>
    <property type="molecule type" value="Genomic_DNA"/>
</dbReference>
<evidence type="ECO:0000313" key="3">
    <source>
        <dbReference type="EMBL" id="KZV43393.1"/>
    </source>
</evidence>
<sequence>MVSKFQSVVHFKLAGLASSTADFASVTSFLPFSAVVHLTLAGLASSTTDFANFSMAEIASPQLKSATSTTDFANFSTAEIAYPQLESLIKPDKSWNADHENSVHAPSDLVTKSTAKYK</sequence>
<proteinExistence type="predicted"/>
<reference evidence="2 4" key="1">
    <citation type="journal article" date="2015" name="Proc. Natl. Acad. Sci. U.S.A.">
        <title>The resurrection genome of Boea hygrometrica: A blueprint for survival of dehydration.</title>
        <authorList>
            <person name="Xiao L."/>
            <person name="Yang G."/>
            <person name="Zhang L."/>
            <person name="Yang X."/>
            <person name="Zhao S."/>
            <person name="Ji Z."/>
            <person name="Zhou Q."/>
            <person name="Hu M."/>
            <person name="Wang Y."/>
            <person name="Chen M."/>
            <person name="Xu Y."/>
            <person name="Jin H."/>
            <person name="Xiao X."/>
            <person name="Hu G."/>
            <person name="Bao F."/>
            <person name="Hu Y."/>
            <person name="Wan P."/>
            <person name="Li L."/>
            <person name="Deng X."/>
            <person name="Kuang T."/>
            <person name="Xiang C."/>
            <person name="Zhu J.K."/>
            <person name="Oliver M.J."/>
            <person name="He Y."/>
        </authorList>
    </citation>
    <scope>NUCLEOTIDE SEQUENCE [LARGE SCALE GENOMIC DNA]</scope>
    <source>
        <strain evidence="4">cv. XS01</strain>
    </source>
</reference>
<dbReference type="EMBL" id="KQ998120">
    <property type="protein sequence ID" value="KZV43393.1"/>
    <property type="molecule type" value="Genomic_DNA"/>
</dbReference>
<gene>
    <name evidence="2" type="ORF">F511_21983</name>
    <name evidence="3" type="ORF">F511_21985</name>
</gene>
<dbReference type="Proteomes" id="UP000250235">
    <property type="component" value="Unassembled WGS sequence"/>
</dbReference>
<name>A0A2Z7CCE2_9LAMI</name>
<feature type="region of interest" description="Disordered" evidence="1">
    <location>
        <begin position="96"/>
        <end position="118"/>
    </location>
</feature>
<evidence type="ECO:0000313" key="2">
    <source>
        <dbReference type="EMBL" id="KZV43391.1"/>
    </source>
</evidence>
<keyword evidence="4" id="KW-1185">Reference proteome</keyword>
<accession>A0A2Z7CCE2</accession>
<evidence type="ECO:0000256" key="1">
    <source>
        <dbReference type="SAM" id="MobiDB-lite"/>
    </source>
</evidence>
<organism evidence="2 4">
    <name type="scientific">Dorcoceras hygrometricum</name>
    <dbReference type="NCBI Taxonomy" id="472368"/>
    <lineage>
        <taxon>Eukaryota</taxon>
        <taxon>Viridiplantae</taxon>
        <taxon>Streptophyta</taxon>
        <taxon>Embryophyta</taxon>
        <taxon>Tracheophyta</taxon>
        <taxon>Spermatophyta</taxon>
        <taxon>Magnoliopsida</taxon>
        <taxon>eudicotyledons</taxon>
        <taxon>Gunneridae</taxon>
        <taxon>Pentapetalae</taxon>
        <taxon>asterids</taxon>
        <taxon>lamiids</taxon>
        <taxon>Lamiales</taxon>
        <taxon>Gesneriaceae</taxon>
        <taxon>Didymocarpoideae</taxon>
        <taxon>Trichosporeae</taxon>
        <taxon>Loxocarpinae</taxon>
        <taxon>Dorcoceras</taxon>
    </lineage>
</organism>
<dbReference type="AlphaFoldDB" id="A0A2Z7CCE2"/>
<evidence type="ECO:0000313" key="4">
    <source>
        <dbReference type="Proteomes" id="UP000250235"/>
    </source>
</evidence>